<gene>
    <name evidence="2" type="ORF">G4D72_08045</name>
</gene>
<keyword evidence="3" id="KW-1185">Reference proteome</keyword>
<protein>
    <submittedName>
        <fullName evidence="2">LPS-assembly protein LptD</fullName>
    </submittedName>
</protein>
<dbReference type="Pfam" id="PF19838">
    <property type="entry name" value="LptD_2"/>
    <property type="match status" value="1"/>
</dbReference>
<dbReference type="InterPro" id="IPR045659">
    <property type="entry name" value="LptD_2"/>
</dbReference>
<sequence length="899" mass="102402">MRKFDPSKIEPIFTKIVFIDLSTKINHIVFLFFFLIACNSEIYSQTTRPNDSVQVNVNELVATKALVKKDTTKKPLLEGIVNRKAKDYERLDQRKKRLTLYNKAELYYQNFELKSGVIVLDYEKNLVYAGRLKDSTGKYTQYPYFKQGENIIEPDSIIFNTKSGRAKIYNAKSKQGEMFLRSEVSKRQNDSVIFFKNTRFTTSTNIENPEYYFWSSKSKLVPGKKFVTGLTHMYIADVPTPIGVPFAFFPMTDKNTSGIIIPTPGQNNDRGYFLQNGGYYFALSDYYDLAILGDYYTNGSYAIRTETSYAKRYKFNGNVQIRYENQVLGEKGFPGYSRTNQYNIQWSHNQDAKASANSRFSSSVNFGSSKYFRQSLNLINVGSNLNNTLSSSISYSKTVPIVPLVNFAVAVTHNQNTNTEVVNLTLPSFNASVDRIFPFSKQEGIKRGVFQNINLQYSLKGENRIATTEEFLFKSQMFDTAIAGISHVVPLSTNFKIFKYFSVTAGTSFTENWVFNTNEKVVDPTNDFVSNKPNETQTIRKNGFDAYRTYNFSSSIGTTIYGTYTFKETSKIKAIRHLMRPSISYGYTPSFDRYYDQYQDNFGNVFQYSRFENTLFGAPSLGISNSIGFGLANTLEAKVADKNSKKGDTKKISLLNQFNFSTAYNFAAEEFKLAPINFIGGTTLLDNKLAVNFGAQFDLYDLDVNNQRINEFSINNGNGLARMTTSNITLNYSLTSNDFSGEKKSNQTVQNGGRSDDLFGSATDLGNQEESLFKKDGAKNSQSELFNYKFPWDLQIAYSLTFNNNENQKQVATNSLMLSGNIDLAVKWKMGVSSGYDFTQKGITFTQLRFERDLESWRMSFSIVPIGVYSYWNFFIGIKSSVLSDIKWDKRRLPDPRLR</sequence>
<dbReference type="PANTHER" id="PTHR30189:SF1">
    <property type="entry name" value="LPS-ASSEMBLY PROTEIN LPTD"/>
    <property type="match status" value="1"/>
</dbReference>
<dbReference type="EMBL" id="JAAJBT010000004">
    <property type="protein sequence ID" value="NHM02060.1"/>
    <property type="molecule type" value="Genomic_DNA"/>
</dbReference>
<proteinExistence type="predicted"/>
<evidence type="ECO:0000313" key="2">
    <source>
        <dbReference type="EMBL" id="NHM02060.1"/>
    </source>
</evidence>
<feature type="domain" description="LPS-assembly protein LptD central" evidence="1">
    <location>
        <begin position="227"/>
        <end position="700"/>
    </location>
</feature>
<reference evidence="2 3" key="1">
    <citation type="submission" date="2020-02" db="EMBL/GenBank/DDBJ databases">
        <authorList>
            <person name="Chen W.-M."/>
        </authorList>
    </citation>
    <scope>NUCLEOTIDE SEQUENCE [LARGE SCALE GENOMIC DNA]</scope>
    <source>
        <strain evidence="2 3">KDG-16</strain>
    </source>
</reference>
<organism evidence="2 3">
    <name type="scientific">Flavobacterium difficile</name>
    <dbReference type="NCBI Taxonomy" id="2709659"/>
    <lineage>
        <taxon>Bacteria</taxon>
        <taxon>Pseudomonadati</taxon>
        <taxon>Bacteroidota</taxon>
        <taxon>Flavobacteriia</taxon>
        <taxon>Flavobacteriales</taxon>
        <taxon>Flavobacteriaceae</taxon>
        <taxon>Flavobacterium</taxon>
    </lineage>
</organism>
<dbReference type="PANTHER" id="PTHR30189">
    <property type="entry name" value="LPS-ASSEMBLY PROTEIN"/>
    <property type="match status" value="1"/>
</dbReference>
<dbReference type="Proteomes" id="UP000800984">
    <property type="component" value="Unassembled WGS sequence"/>
</dbReference>
<accession>A0ABX0I7D9</accession>
<evidence type="ECO:0000313" key="3">
    <source>
        <dbReference type="Proteomes" id="UP000800984"/>
    </source>
</evidence>
<dbReference type="InterPro" id="IPR050218">
    <property type="entry name" value="LptD"/>
</dbReference>
<evidence type="ECO:0000259" key="1">
    <source>
        <dbReference type="Pfam" id="PF19838"/>
    </source>
</evidence>
<name>A0ABX0I7D9_9FLAO</name>
<comment type="caution">
    <text evidence="2">The sequence shown here is derived from an EMBL/GenBank/DDBJ whole genome shotgun (WGS) entry which is preliminary data.</text>
</comment>